<gene>
    <name evidence="8" type="ORF">Cco03nite_77040</name>
</gene>
<evidence type="ECO:0000313" key="9">
    <source>
        <dbReference type="Proteomes" id="UP000630887"/>
    </source>
</evidence>
<dbReference type="PROSITE" id="PS51352">
    <property type="entry name" value="THIOREDOXIN_2"/>
    <property type="match status" value="1"/>
</dbReference>
<dbReference type="InterPro" id="IPR050553">
    <property type="entry name" value="Thioredoxin_ResA/DsbE_sf"/>
</dbReference>
<keyword evidence="9" id="KW-1185">Reference proteome</keyword>
<dbReference type="PANTHER" id="PTHR42852">
    <property type="entry name" value="THIOL:DISULFIDE INTERCHANGE PROTEIN DSBE"/>
    <property type="match status" value="1"/>
</dbReference>
<keyword evidence="4" id="KW-1015">Disulfide bond</keyword>
<feature type="compositionally biased region" description="Low complexity" evidence="6">
    <location>
        <begin position="79"/>
        <end position="103"/>
    </location>
</feature>
<protein>
    <recommendedName>
        <fullName evidence="7">Thioredoxin domain-containing protein</fullName>
    </recommendedName>
</protein>
<dbReference type="PROSITE" id="PS00194">
    <property type="entry name" value="THIOREDOXIN_1"/>
    <property type="match status" value="1"/>
</dbReference>
<feature type="region of interest" description="Disordered" evidence="6">
    <location>
        <begin position="73"/>
        <end position="136"/>
    </location>
</feature>
<evidence type="ECO:0000256" key="6">
    <source>
        <dbReference type="SAM" id="MobiDB-lite"/>
    </source>
</evidence>
<evidence type="ECO:0000259" key="7">
    <source>
        <dbReference type="PROSITE" id="PS51352"/>
    </source>
</evidence>
<keyword evidence="3" id="KW-0735">Signal-anchor</keyword>
<dbReference type="InterPro" id="IPR013766">
    <property type="entry name" value="Thioredoxin_domain"/>
</dbReference>
<dbReference type="Pfam" id="PF00578">
    <property type="entry name" value="AhpC-TSA"/>
    <property type="match status" value="1"/>
</dbReference>
<dbReference type="CDD" id="cd02966">
    <property type="entry name" value="TlpA_like_family"/>
    <property type="match status" value="1"/>
</dbReference>
<dbReference type="Gene3D" id="3.40.30.10">
    <property type="entry name" value="Glutaredoxin"/>
    <property type="match status" value="1"/>
</dbReference>
<dbReference type="PANTHER" id="PTHR42852:SF6">
    <property type="entry name" value="THIOL:DISULFIDE INTERCHANGE PROTEIN DSBE"/>
    <property type="match status" value="1"/>
</dbReference>
<sequence>MTPHPHTARRAGRSQAVLSEKLRLPSRREPHFPRKSALTAAAAVLLLAGCGGSGAEAPDEVVPRPFAACAPFTGGGSTGQSPGASPAASSPAAVPSSSAVQGAVLPTTGPEGPIATLPSSAAPKPSGAPAGGPARRDARTITLPDLALECMAGGEPVRLSTLRGPLVINLWASWCAPCRKELPAFQRLADSGRVPVLGVVTEDSRDAAAWLADELKVSLPSVYDRSGALKAAAGEMALPLTLFVAADGRTTVYRDVALTDQTLAQLVEQHFGRT</sequence>
<evidence type="ECO:0000313" key="8">
    <source>
        <dbReference type="EMBL" id="GIG11004.1"/>
    </source>
</evidence>
<keyword evidence="2" id="KW-0201">Cytochrome c-type biogenesis</keyword>
<evidence type="ECO:0000256" key="2">
    <source>
        <dbReference type="ARBA" id="ARBA00022748"/>
    </source>
</evidence>
<feature type="compositionally biased region" description="Low complexity" evidence="6">
    <location>
        <begin position="118"/>
        <end position="133"/>
    </location>
</feature>
<comment type="subcellular location">
    <subcellularLocation>
        <location evidence="1">Cell envelope</location>
    </subcellularLocation>
</comment>
<dbReference type="GO" id="GO:0017004">
    <property type="term" value="P:cytochrome complex assembly"/>
    <property type="evidence" value="ECO:0007669"/>
    <property type="project" value="UniProtKB-KW"/>
</dbReference>
<dbReference type="EMBL" id="BONI01000109">
    <property type="protein sequence ID" value="GIG11004.1"/>
    <property type="molecule type" value="Genomic_DNA"/>
</dbReference>
<dbReference type="AlphaFoldDB" id="A0A8J3L8D4"/>
<evidence type="ECO:0000256" key="1">
    <source>
        <dbReference type="ARBA" id="ARBA00004196"/>
    </source>
</evidence>
<reference evidence="8 9" key="1">
    <citation type="submission" date="2021-01" db="EMBL/GenBank/DDBJ databases">
        <title>Whole genome shotgun sequence of Catellatospora coxensis NBRC 107359.</title>
        <authorList>
            <person name="Komaki H."/>
            <person name="Tamura T."/>
        </authorList>
    </citation>
    <scope>NUCLEOTIDE SEQUENCE [LARGE SCALE GENOMIC DNA]</scope>
    <source>
        <strain evidence="8 9">NBRC 107359</strain>
    </source>
</reference>
<dbReference type="InterPro" id="IPR000866">
    <property type="entry name" value="AhpC/TSA"/>
</dbReference>
<proteinExistence type="predicted"/>
<evidence type="ECO:0000256" key="4">
    <source>
        <dbReference type="ARBA" id="ARBA00023157"/>
    </source>
</evidence>
<evidence type="ECO:0000256" key="3">
    <source>
        <dbReference type="ARBA" id="ARBA00022968"/>
    </source>
</evidence>
<name>A0A8J3L8D4_9ACTN</name>
<dbReference type="InterPro" id="IPR036249">
    <property type="entry name" value="Thioredoxin-like_sf"/>
</dbReference>
<feature type="domain" description="Thioredoxin" evidence="7">
    <location>
        <begin position="137"/>
        <end position="272"/>
    </location>
</feature>
<dbReference type="GO" id="GO:0030313">
    <property type="term" value="C:cell envelope"/>
    <property type="evidence" value="ECO:0007669"/>
    <property type="project" value="UniProtKB-SubCell"/>
</dbReference>
<dbReference type="GO" id="GO:0016209">
    <property type="term" value="F:antioxidant activity"/>
    <property type="evidence" value="ECO:0007669"/>
    <property type="project" value="InterPro"/>
</dbReference>
<evidence type="ECO:0000256" key="5">
    <source>
        <dbReference type="ARBA" id="ARBA00023284"/>
    </source>
</evidence>
<dbReference type="GO" id="GO:0016491">
    <property type="term" value="F:oxidoreductase activity"/>
    <property type="evidence" value="ECO:0007669"/>
    <property type="project" value="InterPro"/>
</dbReference>
<dbReference type="InterPro" id="IPR017937">
    <property type="entry name" value="Thioredoxin_CS"/>
</dbReference>
<keyword evidence="3" id="KW-0812">Transmembrane</keyword>
<dbReference type="SUPFAM" id="SSF52833">
    <property type="entry name" value="Thioredoxin-like"/>
    <property type="match status" value="1"/>
</dbReference>
<dbReference type="Proteomes" id="UP000630887">
    <property type="component" value="Unassembled WGS sequence"/>
</dbReference>
<accession>A0A8J3L8D4</accession>
<keyword evidence="5" id="KW-0676">Redox-active center</keyword>
<organism evidence="8 9">
    <name type="scientific">Catellatospora coxensis</name>
    <dbReference type="NCBI Taxonomy" id="310354"/>
    <lineage>
        <taxon>Bacteria</taxon>
        <taxon>Bacillati</taxon>
        <taxon>Actinomycetota</taxon>
        <taxon>Actinomycetes</taxon>
        <taxon>Micromonosporales</taxon>
        <taxon>Micromonosporaceae</taxon>
        <taxon>Catellatospora</taxon>
    </lineage>
</organism>
<comment type="caution">
    <text evidence="8">The sequence shown here is derived from an EMBL/GenBank/DDBJ whole genome shotgun (WGS) entry which is preliminary data.</text>
</comment>